<dbReference type="InterPro" id="IPR032675">
    <property type="entry name" value="LRR_dom_sf"/>
</dbReference>
<proteinExistence type="predicted"/>
<dbReference type="SUPFAM" id="SSF52047">
    <property type="entry name" value="RNI-like"/>
    <property type="match status" value="1"/>
</dbReference>
<sequence length="416" mass="46150">MNSVSFNFFSVNEVLNIAERKSVPLEPFALGVLKEMADSDGQINRFSLITQEADEMKFSLDLSSLDSLRFQEDHSQVRLGINNFTVATLVNLFGVVAEEAARRCMEQTGDKVRACISKIDLSRNMVSGKSLLWFKFIEGAEEASCGGLQTRVSLPILAQIEELKMDKTWVSSLGLKFACLLKKLKSLSLDFCPRVDSVLNPHVSSIPSLEALSIIGTTMSIGNEEMRNLAAKFPHLTSLEYSQKPSSSALPQKVLGITDPITLSTVIDPVLFECGHLTGRSEADQMGKCYSQCHSKVIGAFKPLLTRLEKIGDRWQVRLIDFKRRNLSGATFYHDRCGALFTSETVREIFDSFKSGESCQSGEELPLCPACIANPLTGMPVPMQLIKVYPEETPLSVDERSQSMATLYQQSEYIIC</sequence>
<dbReference type="EMBL" id="CWGJ01000025">
    <property type="protein sequence ID" value="CRX38837.1"/>
    <property type="molecule type" value="Genomic_DNA"/>
</dbReference>
<name>A0A0H5DQL9_9BACT</name>
<dbReference type="RefSeq" id="WP_098038700.1">
    <property type="nucleotide sequence ID" value="NZ_CWGJ01000025.1"/>
</dbReference>
<gene>
    <name evidence="1" type="ORF">ELAC_1507</name>
</gene>
<protein>
    <submittedName>
        <fullName evidence="1">Uncharacterized protein</fullName>
    </submittedName>
</protein>
<dbReference type="Gene3D" id="3.80.10.10">
    <property type="entry name" value="Ribonuclease Inhibitor"/>
    <property type="match status" value="1"/>
</dbReference>
<accession>A0A0H5DQL9</accession>
<keyword evidence="2" id="KW-1185">Reference proteome</keyword>
<evidence type="ECO:0000313" key="1">
    <source>
        <dbReference type="EMBL" id="CRX38837.1"/>
    </source>
</evidence>
<dbReference type="Proteomes" id="UP000220251">
    <property type="component" value="Unassembled WGS sequence"/>
</dbReference>
<evidence type="ECO:0000313" key="2">
    <source>
        <dbReference type="Proteomes" id="UP000220251"/>
    </source>
</evidence>
<dbReference type="AlphaFoldDB" id="A0A0H5DQL9"/>
<reference evidence="2" key="1">
    <citation type="submission" date="2015-06" db="EMBL/GenBank/DDBJ databases">
        <authorList>
            <person name="Bertelli C."/>
        </authorList>
    </citation>
    <scope>NUCLEOTIDE SEQUENCE [LARGE SCALE GENOMIC DNA]</scope>
    <source>
        <strain evidence="2">CRIB-30</strain>
    </source>
</reference>
<organism evidence="1 2">
    <name type="scientific">Estrella lausannensis</name>
    <dbReference type="NCBI Taxonomy" id="483423"/>
    <lineage>
        <taxon>Bacteria</taxon>
        <taxon>Pseudomonadati</taxon>
        <taxon>Chlamydiota</taxon>
        <taxon>Chlamydiia</taxon>
        <taxon>Parachlamydiales</taxon>
        <taxon>Candidatus Criblamydiaceae</taxon>
        <taxon>Estrella</taxon>
    </lineage>
</organism>